<feature type="domain" description="GAG-pre-integrase" evidence="1">
    <location>
        <begin position="378"/>
        <end position="428"/>
    </location>
</feature>
<evidence type="ECO:0000313" key="3">
    <source>
        <dbReference type="EMBL" id="KIM52052.1"/>
    </source>
</evidence>
<dbReference type="OrthoDB" id="3229173at2759"/>
<dbReference type="EMBL" id="KN822227">
    <property type="protein sequence ID" value="KIM52052.1"/>
    <property type="molecule type" value="Genomic_DNA"/>
</dbReference>
<dbReference type="Proteomes" id="UP000053989">
    <property type="component" value="Unassembled WGS sequence"/>
</dbReference>
<proteinExistence type="predicted"/>
<name>A0A0C2ZGV7_9AGAM</name>
<dbReference type="STRING" id="1036808.A0A0C2ZGV7"/>
<dbReference type="InParanoid" id="A0A0C2ZGV7"/>
<evidence type="ECO:0000259" key="2">
    <source>
        <dbReference type="Pfam" id="PF22936"/>
    </source>
</evidence>
<dbReference type="HOGENOM" id="CLU_001650_11_1_1"/>
<gene>
    <name evidence="3" type="ORF">SCLCIDRAFT_32956</name>
</gene>
<dbReference type="AlphaFoldDB" id="A0A0C2ZGV7"/>
<sequence length="462" mass="50763">MADDSTSSSTPSFPKLCSSNYSTWKGEMKAFLCTKSLWTIVSGAEKRPDDSKANLQAKWDVRADKAAGQLYLLLSAEQRTHIDAVQDDPAQIWSTLEKKQDESLTSLIARIEDSMSKIQQLRPKDASSPYTIKGLDNELICMAMSLEKDRLKEAFLVEKLQRMRRPESTSVSDAILFASGSNCKCPPSVSCSFCKYSNHCVHKCQNLVKAKSNYLSQKSNLSQPPAELSSGSQSASQAMEFAGNASLHSLDPSSPLYPLQLNADVHWNADTGATAHMTPHHHWVRNYTPKCVPVKLADNKVVYSAGVGSVVFVPVIRGRKQRPVEFTNVLHAPDLRNNLLRAPGPSLFVANIENSNCAFLDGETASLIEFASAATTIPLDLDLWHRKLAHHHLADVKALLHRNLVTGMAIDSKSLPDPICEPCLAGKMHANPFPSSSWHASRPLELVHTDVHDVGHLAMSGY</sequence>
<dbReference type="Pfam" id="PF13976">
    <property type="entry name" value="gag_pre-integrs"/>
    <property type="match status" value="1"/>
</dbReference>
<keyword evidence="4" id="KW-1185">Reference proteome</keyword>
<reference evidence="3 4" key="1">
    <citation type="submission" date="2014-04" db="EMBL/GenBank/DDBJ databases">
        <authorList>
            <consortium name="DOE Joint Genome Institute"/>
            <person name="Kuo A."/>
            <person name="Kohler A."/>
            <person name="Nagy L.G."/>
            <person name="Floudas D."/>
            <person name="Copeland A."/>
            <person name="Barry K.W."/>
            <person name="Cichocki N."/>
            <person name="Veneault-Fourrey C."/>
            <person name="LaButti K."/>
            <person name="Lindquist E.A."/>
            <person name="Lipzen A."/>
            <person name="Lundell T."/>
            <person name="Morin E."/>
            <person name="Murat C."/>
            <person name="Sun H."/>
            <person name="Tunlid A."/>
            <person name="Henrissat B."/>
            <person name="Grigoriev I.V."/>
            <person name="Hibbett D.S."/>
            <person name="Martin F."/>
            <person name="Nordberg H.P."/>
            <person name="Cantor M.N."/>
            <person name="Hua S.X."/>
        </authorList>
    </citation>
    <scope>NUCLEOTIDE SEQUENCE [LARGE SCALE GENOMIC DNA]</scope>
    <source>
        <strain evidence="3 4">Foug A</strain>
    </source>
</reference>
<evidence type="ECO:0000259" key="1">
    <source>
        <dbReference type="Pfam" id="PF13976"/>
    </source>
</evidence>
<dbReference type="InterPro" id="IPR054722">
    <property type="entry name" value="PolX-like_BBD"/>
</dbReference>
<feature type="domain" description="Retrovirus-related Pol polyprotein from transposon TNT 1-94-like beta-barrel" evidence="2">
    <location>
        <begin position="267"/>
        <end position="340"/>
    </location>
</feature>
<dbReference type="InterPro" id="IPR025724">
    <property type="entry name" value="GAG-pre-integrase_dom"/>
</dbReference>
<dbReference type="Pfam" id="PF22936">
    <property type="entry name" value="Pol_BBD"/>
    <property type="match status" value="1"/>
</dbReference>
<evidence type="ECO:0008006" key="5">
    <source>
        <dbReference type="Google" id="ProtNLM"/>
    </source>
</evidence>
<accession>A0A0C2ZGV7</accession>
<dbReference type="Pfam" id="PF14223">
    <property type="entry name" value="Retrotran_gag_2"/>
    <property type="match status" value="1"/>
</dbReference>
<organism evidence="3 4">
    <name type="scientific">Scleroderma citrinum Foug A</name>
    <dbReference type="NCBI Taxonomy" id="1036808"/>
    <lineage>
        <taxon>Eukaryota</taxon>
        <taxon>Fungi</taxon>
        <taxon>Dikarya</taxon>
        <taxon>Basidiomycota</taxon>
        <taxon>Agaricomycotina</taxon>
        <taxon>Agaricomycetes</taxon>
        <taxon>Agaricomycetidae</taxon>
        <taxon>Boletales</taxon>
        <taxon>Sclerodermatineae</taxon>
        <taxon>Sclerodermataceae</taxon>
        <taxon>Scleroderma</taxon>
    </lineage>
</organism>
<reference evidence="4" key="2">
    <citation type="submission" date="2015-01" db="EMBL/GenBank/DDBJ databases">
        <title>Evolutionary Origins and Diversification of the Mycorrhizal Mutualists.</title>
        <authorList>
            <consortium name="DOE Joint Genome Institute"/>
            <consortium name="Mycorrhizal Genomics Consortium"/>
            <person name="Kohler A."/>
            <person name="Kuo A."/>
            <person name="Nagy L.G."/>
            <person name="Floudas D."/>
            <person name="Copeland A."/>
            <person name="Barry K.W."/>
            <person name="Cichocki N."/>
            <person name="Veneault-Fourrey C."/>
            <person name="LaButti K."/>
            <person name="Lindquist E.A."/>
            <person name="Lipzen A."/>
            <person name="Lundell T."/>
            <person name="Morin E."/>
            <person name="Murat C."/>
            <person name="Riley R."/>
            <person name="Ohm R."/>
            <person name="Sun H."/>
            <person name="Tunlid A."/>
            <person name="Henrissat B."/>
            <person name="Grigoriev I.V."/>
            <person name="Hibbett D.S."/>
            <person name="Martin F."/>
        </authorList>
    </citation>
    <scope>NUCLEOTIDE SEQUENCE [LARGE SCALE GENOMIC DNA]</scope>
    <source>
        <strain evidence="4">Foug A</strain>
    </source>
</reference>
<evidence type="ECO:0000313" key="4">
    <source>
        <dbReference type="Proteomes" id="UP000053989"/>
    </source>
</evidence>
<protein>
    <recommendedName>
        <fullName evidence="5">GAG-pre-integrase domain-containing protein</fullName>
    </recommendedName>
</protein>